<name>A0A0F9Q5D5_9ZZZZ</name>
<dbReference type="AlphaFoldDB" id="A0A0F9Q5D5"/>
<dbReference type="Gene3D" id="3.30.70.1380">
    <property type="entry name" value="Transcriptional regulatory protein pf0864 domain like"/>
    <property type="match status" value="1"/>
</dbReference>
<protein>
    <recommendedName>
        <fullName evidence="3">TIGR00299 family protein</fullName>
    </recommendedName>
</protein>
<reference evidence="2" key="1">
    <citation type="journal article" date="2015" name="Nature">
        <title>Complex archaea that bridge the gap between prokaryotes and eukaryotes.</title>
        <authorList>
            <person name="Spang A."/>
            <person name="Saw J.H."/>
            <person name="Jorgensen S.L."/>
            <person name="Zaremba-Niedzwiedzka K."/>
            <person name="Martijn J."/>
            <person name="Lind A.E."/>
            <person name="van Eijk R."/>
            <person name="Schleper C."/>
            <person name="Guy L."/>
            <person name="Ettema T.J."/>
        </authorList>
    </citation>
    <scope>NUCLEOTIDE SEQUENCE</scope>
</reference>
<dbReference type="PANTHER" id="PTHR36566:SF1">
    <property type="entry name" value="PYRIDINIUM-3,5-BISTHIOCARBOXYLIC ACID MONONUCLEOTIDE NICKEL INSERTION PROTEIN"/>
    <property type="match status" value="1"/>
</dbReference>
<accession>A0A0F9Q5D5</accession>
<evidence type="ECO:0000313" key="2">
    <source>
        <dbReference type="EMBL" id="KKN32137.1"/>
    </source>
</evidence>
<keyword evidence="1" id="KW-0533">Nickel</keyword>
<dbReference type="Pfam" id="PF01969">
    <property type="entry name" value="Ni_insertion"/>
    <property type="match status" value="1"/>
</dbReference>
<dbReference type="PANTHER" id="PTHR36566">
    <property type="entry name" value="NICKEL INSERTION PROTEIN-RELATED"/>
    <property type="match status" value="1"/>
</dbReference>
<dbReference type="InterPro" id="IPR002822">
    <property type="entry name" value="Ni_insertion"/>
</dbReference>
<dbReference type="Gene3D" id="3.10.20.300">
    <property type="entry name" value="mk0293 like domain"/>
    <property type="match status" value="1"/>
</dbReference>
<evidence type="ECO:0008006" key="3">
    <source>
        <dbReference type="Google" id="ProtNLM"/>
    </source>
</evidence>
<dbReference type="EMBL" id="LAZR01002274">
    <property type="protein sequence ID" value="KKN32137.1"/>
    <property type="molecule type" value="Genomic_DNA"/>
</dbReference>
<gene>
    <name evidence="2" type="ORF">LCGC14_0816820</name>
</gene>
<sequence length="127" mass="14398">MDRLFDIGAADVWLTPIVMKKNRLATKLSVLVREEKKEEAGKIILSETSSIGLRYSYIDRLEAQRKTIKVKTSLGTVKVKLAYHDGELVNVAPEYEDCAKIARTKKVPLKKVYQEALKQAFVQTDQS</sequence>
<organism evidence="2">
    <name type="scientific">marine sediment metagenome</name>
    <dbReference type="NCBI Taxonomy" id="412755"/>
    <lineage>
        <taxon>unclassified sequences</taxon>
        <taxon>metagenomes</taxon>
        <taxon>ecological metagenomes</taxon>
    </lineage>
</organism>
<evidence type="ECO:0000256" key="1">
    <source>
        <dbReference type="ARBA" id="ARBA00022596"/>
    </source>
</evidence>
<proteinExistence type="predicted"/>
<comment type="caution">
    <text evidence="2">The sequence shown here is derived from an EMBL/GenBank/DDBJ whole genome shotgun (WGS) entry which is preliminary data.</text>
</comment>